<dbReference type="Proteomes" id="UP000054618">
    <property type="component" value="Unassembled WGS sequence"/>
</dbReference>
<dbReference type="GO" id="GO:0016403">
    <property type="term" value="F:dimethylargininase activity"/>
    <property type="evidence" value="ECO:0007669"/>
    <property type="project" value="TreeGrafter"/>
</dbReference>
<dbReference type="Pfam" id="PF19420">
    <property type="entry name" value="DDAH_eukar"/>
    <property type="match status" value="1"/>
</dbReference>
<dbReference type="SUPFAM" id="SSF55909">
    <property type="entry name" value="Pentein"/>
    <property type="match status" value="1"/>
</dbReference>
<evidence type="ECO:0000313" key="4">
    <source>
        <dbReference type="EMBL" id="KTD46116.1"/>
    </source>
</evidence>
<keyword evidence="2 4" id="KW-0378">Hydrolase</keyword>
<dbReference type="GO" id="GO:0016597">
    <property type="term" value="F:amino acid binding"/>
    <property type="evidence" value="ECO:0007669"/>
    <property type="project" value="TreeGrafter"/>
</dbReference>
<dbReference type="GO" id="GO:0000052">
    <property type="term" value="P:citrulline metabolic process"/>
    <property type="evidence" value="ECO:0007669"/>
    <property type="project" value="TreeGrafter"/>
</dbReference>
<comment type="similarity">
    <text evidence="1">Belongs to the DDAH family.</text>
</comment>
<evidence type="ECO:0000313" key="5">
    <source>
        <dbReference type="Proteomes" id="UP000054618"/>
    </source>
</evidence>
<dbReference type="PANTHER" id="PTHR12737">
    <property type="entry name" value="DIMETHYLARGININE DIMETHYLAMINOHYDROLASE"/>
    <property type="match status" value="1"/>
</dbReference>
<organism evidence="4 5">
    <name type="scientific">Legionella quinlivanii</name>
    <dbReference type="NCBI Taxonomy" id="45073"/>
    <lineage>
        <taxon>Bacteria</taxon>
        <taxon>Pseudomonadati</taxon>
        <taxon>Pseudomonadota</taxon>
        <taxon>Gammaproteobacteria</taxon>
        <taxon>Legionellales</taxon>
        <taxon>Legionellaceae</taxon>
        <taxon>Legionella</taxon>
    </lineage>
</organism>
<evidence type="ECO:0000256" key="3">
    <source>
        <dbReference type="PIRSR" id="PIRSR633199-1"/>
    </source>
</evidence>
<comment type="caution">
    <text evidence="4">The sequence shown here is derived from an EMBL/GenBank/DDBJ whole genome shotgun (WGS) entry which is preliminary data.</text>
</comment>
<dbReference type="STRING" id="45073.Lqui_2606"/>
<reference evidence="4 5" key="1">
    <citation type="submission" date="2015-11" db="EMBL/GenBank/DDBJ databases">
        <title>Genomic analysis of 38 Legionella species identifies large and diverse effector repertoires.</title>
        <authorList>
            <person name="Burstein D."/>
            <person name="Amaro F."/>
            <person name="Zusman T."/>
            <person name="Lifshitz Z."/>
            <person name="Cohen O."/>
            <person name="Gilbert J.A."/>
            <person name="Pupko T."/>
            <person name="Shuman H.A."/>
            <person name="Segal G."/>
        </authorList>
    </citation>
    <scope>NUCLEOTIDE SEQUENCE [LARGE SCALE GENOMIC DNA]</scope>
    <source>
        <strain evidence="4 5">CDC#1442-AUS-E</strain>
    </source>
</reference>
<feature type="active site" description="Nucleophile" evidence="3">
    <location>
        <position position="249"/>
    </location>
</feature>
<dbReference type="EMBL" id="LNYS01000024">
    <property type="protein sequence ID" value="KTD46116.1"/>
    <property type="molecule type" value="Genomic_DNA"/>
</dbReference>
<proteinExistence type="inferred from homology"/>
<dbReference type="OrthoDB" id="9790596at2"/>
<dbReference type="Gene3D" id="3.75.10.10">
    <property type="entry name" value="L-arginine/glycine Amidinotransferase, Chain A"/>
    <property type="match status" value="1"/>
</dbReference>
<sequence>MFRRAIVRTPAKSMVQGISSADLGLPDYHLALLQHQQYINALENCGVEVLVLPPEEAFPDSCFVEDPALLTERIAVLARPGAESRQGEVSLLEESIRRFYAANIAKIQAPGTLDAGDVLRVEDHFYIGLSQRTNMEGAKQLISLLHNHGYTASVIPLTEFLHLKTGVSYLGKGNLLVSGELINHPEWESLKQIIIDPAEAYAANCIVVNDSVLIPSGFSMINLRLKSLGYKLVEIDCSEFRKLDGGLSCLSLRF</sequence>
<name>A0A0W0XNP0_9GAMM</name>
<feature type="active site" description="Proton donor" evidence="3">
    <location>
        <position position="162"/>
    </location>
</feature>
<keyword evidence="5" id="KW-1185">Reference proteome</keyword>
<dbReference type="AlphaFoldDB" id="A0A0W0XNP0"/>
<dbReference type="GO" id="GO:0045429">
    <property type="term" value="P:positive regulation of nitric oxide biosynthetic process"/>
    <property type="evidence" value="ECO:0007669"/>
    <property type="project" value="TreeGrafter"/>
</dbReference>
<evidence type="ECO:0000256" key="2">
    <source>
        <dbReference type="ARBA" id="ARBA00022801"/>
    </source>
</evidence>
<dbReference type="PANTHER" id="PTHR12737:SF9">
    <property type="entry name" value="DIMETHYLARGININASE"/>
    <property type="match status" value="1"/>
</dbReference>
<accession>A0A0W0XNP0</accession>
<protein>
    <submittedName>
        <fullName evidence="4">NG,NG-dimethylarginine dimethylaminohydrolase</fullName>
    </submittedName>
</protein>
<dbReference type="InterPro" id="IPR033199">
    <property type="entry name" value="DDAH-like"/>
</dbReference>
<gene>
    <name evidence="4" type="ORF">Lqui_2606</name>
</gene>
<dbReference type="GO" id="GO:0006525">
    <property type="term" value="P:arginine metabolic process"/>
    <property type="evidence" value="ECO:0007669"/>
    <property type="project" value="TreeGrafter"/>
</dbReference>
<evidence type="ECO:0000256" key="1">
    <source>
        <dbReference type="ARBA" id="ARBA00008532"/>
    </source>
</evidence>
<dbReference type="PATRIC" id="fig|45073.5.peg.2769"/>
<dbReference type="RefSeq" id="WP_058508675.1">
    <property type="nucleotide sequence ID" value="NZ_CAAAIK010000012.1"/>
</dbReference>